<dbReference type="PANTHER" id="PTHR43751">
    <property type="entry name" value="SULFATASE"/>
    <property type="match status" value="1"/>
</dbReference>
<reference evidence="3 4" key="1">
    <citation type="journal article" date="2012" name="J. Bacteriol.">
        <title>Draft Genome Sequence of Vibrio fischeri SR5, a Strain Isolated from the Light Organ of the Mediterranean Squid Sepiola robusta.</title>
        <authorList>
            <person name="Gyllborg M.C."/>
            <person name="Sahl J.W."/>
            <person name="Cronin D.C.III."/>
            <person name="Rasko D.A."/>
            <person name="Mandel M.J."/>
        </authorList>
    </citation>
    <scope>NUCLEOTIDE SEQUENCE [LARGE SCALE GENOMIC DNA]</scope>
    <source>
        <strain evidence="3 4">SR5</strain>
    </source>
</reference>
<dbReference type="Gene3D" id="3.40.720.10">
    <property type="entry name" value="Alkaline Phosphatase, subunit A"/>
    <property type="match status" value="1"/>
</dbReference>
<dbReference type="InterPro" id="IPR000917">
    <property type="entry name" value="Sulfatase_N"/>
</dbReference>
<dbReference type="Proteomes" id="UP000004521">
    <property type="component" value="Chromosome I"/>
</dbReference>
<dbReference type="InterPro" id="IPR017850">
    <property type="entry name" value="Alkaline_phosphatase_core_sf"/>
</dbReference>
<dbReference type="AlphaFoldDB" id="A0AAV3ESF7"/>
<comment type="caution">
    <text evidence="3">The sequence shown here is derived from an EMBL/GenBank/DDBJ whole genome shotgun (WGS) entry which is preliminary data.</text>
</comment>
<dbReference type="PANTHER" id="PTHR43751:SF2">
    <property type="entry name" value="SULFATASE N-TERMINAL DOMAIN-CONTAINING PROTEIN"/>
    <property type="match status" value="1"/>
</dbReference>
<gene>
    <name evidence="3" type="ORF">VFSR5_1480</name>
</gene>
<feature type="chain" id="PRO_5043483739" evidence="1">
    <location>
        <begin position="34"/>
        <end position="521"/>
    </location>
</feature>
<dbReference type="SUPFAM" id="SSF53649">
    <property type="entry name" value="Alkaline phosphatase-like"/>
    <property type="match status" value="1"/>
</dbReference>
<keyword evidence="1" id="KW-0732">Signal</keyword>
<feature type="signal peptide" evidence="1">
    <location>
        <begin position="1"/>
        <end position="33"/>
    </location>
</feature>
<protein>
    <submittedName>
        <fullName evidence="3">Acrylsulfatase-like enzyme</fullName>
    </submittedName>
</protein>
<dbReference type="Pfam" id="PF00884">
    <property type="entry name" value="Sulfatase"/>
    <property type="match status" value="1"/>
</dbReference>
<name>A0AAV3ESF7_ALIFS</name>
<evidence type="ECO:0000259" key="2">
    <source>
        <dbReference type="Pfam" id="PF00884"/>
    </source>
</evidence>
<evidence type="ECO:0000256" key="1">
    <source>
        <dbReference type="SAM" id="SignalP"/>
    </source>
</evidence>
<dbReference type="CDD" id="cd16142">
    <property type="entry name" value="ARS_like"/>
    <property type="match status" value="1"/>
</dbReference>
<dbReference type="EMBL" id="AHIH01000005">
    <property type="protein sequence ID" value="EHN69844.1"/>
    <property type="molecule type" value="Genomic_DNA"/>
</dbReference>
<proteinExistence type="predicted"/>
<dbReference type="InterPro" id="IPR052701">
    <property type="entry name" value="GAG_Ulvan_Degrading_Sulfatases"/>
</dbReference>
<organism evidence="3 4">
    <name type="scientific">Aliivibrio fischeri SR5</name>
    <dbReference type="NCBI Taxonomy" id="1088719"/>
    <lineage>
        <taxon>Bacteria</taxon>
        <taxon>Pseudomonadati</taxon>
        <taxon>Pseudomonadota</taxon>
        <taxon>Gammaproteobacteria</taxon>
        <taxon>Vibrionales</taxon>
        <taxon>Vibrionaceae</taxon>
        <taxon>Aliivibrio</taxon>
    </lineage>
</organism>
<evidence type="ECO:0000313" key="4">
    <source>
        <dbReference type="Proteomes" id="UP000004521"/>
    </source>
</evidence>
<feature type="domain" description="Sulfatase N-terminal" evidence="2">
    <location>
        <begin position="37"/>
        <end position="362"/>
    </location>
</feature>
<evidence type="ECO:0000313" key="3">
    <source>
        <dbReference type="EMBL" id="EHN69844.1"/>
    </source>
</evidence>
<sequence>METGVYMEVKKGTKRRLTILSAVLMGASGYTLAAEKPNILVIWGDDIGQSNISAYTFGLMGYKTPNIDSIAKEGMMFTDYYAEQSCTAGRSTFITGQSVLRTGLSKVGLPGADIGLQAEDATIAEVLKPMGYMTGQFGKNHLGDKDEFLPTAHGFDEFFGNLYHLNAEEEPENIDYPKDPEFRKKFGPRGVIHSYADGKIEDTGPLTRKRMETVDDETVSAAIDFMGRAVKADKPFFVWWNATRMHFRTHVKPELQGSTGISNYADGMVEHDNHVGELLKTVDKLGIKDNTIVFYSTDNGPHMNSWPDAGTTPFRSEKNTNWEGAYRVPAMVRWPGKIEPGVVSNEIMHHMDWLPTFAAAAGNDHIKKDLKKGTKLGNKSFKNHLDGYNFLPYLTGEEEKGRRDEIFYFTDDGDLAALRYNKWKAVFLEQRVNGTLQIWAEPFVELRIPKLFNLRMDPYEVADVTSNTYYDWVLDRAYMFVPAQAYVGEFLATFEEFPPRQKAASFNLDQVMEKLQQPHNK</sequence>
<dbReference type="Gene3D" id="3.30.1120.10">
    <property type="match status" value="1"/>
</dbReference>
<accession>A0AAV3ESF7</accession>